<evidence type="ECO:0000256" key="11">
    <source>
        <dbReference type="SAM" id="MobiDB-lite"/>
    </source>
</evidence>
<evidence type="ECO:0000256" key="8">
    <source>
        <dbReference type="ARBA" id="ARBA00023204"/>
    </source>
</evidence>
<keyword evidence="5" id="KW-0805">Transcription regulation</keyword>
<evidence type="ECO:0000256" key="3">
    <source>
        <dbReference type="ARBA" id="ARBA00014688"/>
    </source>
</evidence>
<protein>
    <recommendedName>
        <fullName evidence="3">Swi5-dependent recombination DNA repair protein 1 homolog</fullName>
    </recommendedName>
    <alternativeName>
        <fullName evidence="10">Meiosis protein 5 homolog</fullName>
    </alternativeName>
</protein>
<feature type="region of interest" description="Disordered" evidence="11">
    <location>
        <begin position="1"/>
        <end position="23"/>
    </location>
</feature>
<evidence type="ECO:0000256" key="4">
    <source>
        <dbReference type="ARBA" id="ARBA00022763"/>
    </source>
</evidence>
<evidence type="ECO:0000256" key="7">
    <source>
        <dbReference type="ARBA" id="ARBA00023163"/>
    </source>
</evidence>
<evidence type="ECO:0000256" key="1">
    <source>
        <dbReference type="ARBA" id="ARBA00004123"/>
    </source>
</evidence>
<evidence type="ECO:0000256" key="5">
    <source>
        <dbReference type="ARBA" id="ARBA00023015"/>
    </source>
</evidence>
<evidence type="ECO:0000256" key="10">
    <source>
        <dbReference type="ARBA" id="ARBA00033234"/>
    </source>
</evidence>
<dbReference type="EMBL" id="GIDH01000592">
    <property type="protein sequence ID" value="NOV52535.1"/>
    <property type="molecule type" value="Transcribed_RNA"/>
</dbReference>
<dbReference type="PANTHER" id="PTHR28643">
    <property type="entry name" value="SWI5-DEPENDENT RECOMBINATION DNA REPAIR PROTEIN 1 HOMOLOG"/>
    <property type="match status" value="1"/>
</dbReference>
<evidence type="ECO:0000313" key="12">
    <source>
        <dbReference type="EMBL" id="NOV52535.1"/>
    </source>
</evidence>
<dbReference type="Pfam" id="PF10376">
    <property type="entry name" value="Mei5"/>
    <property type="match status" value="1"/>
</dbReference>
<dbReference type="GO" id="GO:0003713">
    <property type="term" value="F:transcription coactivator activity"/>
    <property type="evidence" value="ECO:0007669"/>
    <property type="project" value="InterPro"/>
</dbReference>
<keyword evidence="8" id="KW-0234">DNA repair</keyword>
<name>A0A6M2E1T9_9ACAR</name>
<proteinExistence type="inferred from homology"/>
<dbReference type="AlphaFoldDB" id="A0A6M2E1T9"/>
<evidence type="ECO:0000256" key="2">
    <source>
        <dbReference type="ARBA" id="ARBA00008729"/>
    </source>
</evidence>
<keyword evidence="6" id="KW-0175">Coiled coil</keyword>
<dbReference type="PANTHER" id="PTHR28643:SF1">
    <property type="entry name" value="SWI5-DEPENDENT RECOMBINATION DNA REPAIR PROTEIN 1 HOMOLOG"/>
    <property type="match status" value="1"/>
</dbReference>
<dbReference type="GO" id="GO:0000724">
    <property type="term" value="P:double-strand break repair via homologous recombination"/>
    <property type="evidence" value="ECO:0007669"/>
    <property type="project" value="InterPro"/>
</dbReference>
<dbReference type="InterPro" id="IPR018468">
    <property type="entry name" value="SFR1/Mei5"/>
</dbReference>
<accession>A0A6M2E1T9</accession>
<keyword evidence="9" id="KW-0539">Nucleus</keyword>
<comment type="subcellular location">
    <subcellularLocation>
        <location evidence="1">Nucleus</location>
    </subcellularLocation>
</comment>
<sequence>MDKTQTLKPSMPRPEASEDAMKNDPVLLRKAIADVQREVTRKEDILRQLKIVNAHRKKNQEEPIDDLIEQWRSAAQQAILDFQQTMPEPKPSLMDILSKFQIEHSVIGYSEDEDCFV</sequence>
<evidence type="ECO:0000256" key="6">
    <source>
        <dbReference type="ARBA" id="ARBA00023054"/>
    </source>
</evidence>
<comment type="similarity">
    <text evidence="2">Belongs to the SFR1/MEI5 family.</text>
</comment>
<keyword evidence="7" id="KW-0804">Transcription</keyword>
<dbReference type="GO" id="GO:0032798">
    <property type="term" value="C:Swi5-Sfr1 complex"/>
    <property type="evidence" value="ECO:0007669"/>
    <property type="project" value="InterPro"/>
</dbReference>
<organism evidence="12">
    <name type="scientific">Amblyomma tuberculatum</name>
    <dbReference type="NCBI Taxonomy" id="48802"/>
    <lineage>
        <taxon>Eukaryota</taxon>
        <taxon>Metazoa</taxon>
        <taxon>Ecdysozoa</taxon>
        <taxon>Arthropoda</taxon>
        <taxon>Chelicerata</taxon>
        <taxon>Arachnida</taxon>
        <taxon>Acari</taxon>
        <taxon>Parasitiformes</taxon>
        <taxon>Ixodida</taxon>
        <taxon>Ixodoidea</taxon>
        <taxon>Ixodidae</taxon>
        <taxon>Amblyomminae</taxon>
        <taxon>Amblyomma</taxon>
    </lineage>
</organism>
<evidence type="ECO:0000256" key="9">
    <source>
        <dbReference type="ARBA" id="ARBA00023242"/>
    </source>
</evidence>
<keyword evidence="4" id="KW-0227">DNA damage</keyword>
<reference evidence="12" key="1">
    <citation type="submission" date="2019-12" db="EMBL/GenBank/DDBJ databases">
        <title>The sialotranscriptome of the gopher-tortoise tick, Amblyomma tuberculatum.</title>
        <authorList>
            <person name="Karim S."/>
            <person name="Andersen J."/>
            <person name="Kumar D."/>
            <person name="Adamson S."/>
            <person name="Ennen J."/>
            <person name="Qualis C.P."/>
            <person name="Ribeiro J.M.C."/>
        </authorList>
    </citation>
    <scope>NUCLEOTIDE SEQUENCE</scope>
    <source>
        <strain evidence="12">Removed</strain>
        <tissue evidence="12">Salivary glands</tissue>
    </source>
</reference>
<dbReference type="InterPro" id="IPR042429">
    <property type="entry name" value="SFR1"/>
</dbReference>